<reference evidence="1" key="1">
    <citation type="journal article" date="2020" name="BMC Genomics">
        <title>Correction to: Identification and distribution of gene clusters required for synthesis of sphingolipid metabolism inhibitors in diverse species of the filamentous fungus Fusarium.</title>
        <authorList>
            <person name="Kim H.S."/>
            <person name="Lohmar J.M."/>
            <person name="Busman M."/>
            <person name="Brown D.W."/>
            <person name="Naumann T.A."/>
            <person name="Divon H.H."/>
            <person name="Lysoe E."/>
            <person name="Uhlig S."/>
            <person name="Proctor R.H."/>
        </authorList>
    </citation>
    <scope>NUCLEOTIDE SEQUENCE</scope>
    <source>
        <strain evidence="1">NRRL 20472</strain>
    </source>
</reference>
<evidence type="ECO:0008006" key="3">
    <source>
        <dbReference type="Google" id="ProtNLM"/>
    </source>
</evidence>
<proteinExistence type="predicted"/>
<accession>A0A8H4U7I8</accession>
<protein>
    <recommendedName>
        <fullName evidence="3">Aminoglycoside phosphotransferase domain-containing protein</fullName>
    </recommendedName>
</protein>
<name>A0A8H4U7I8_9HYPO</name>
<dbReference type="OrthoDB" id="5404599at2759"/>
<organism evidence="1 2">
    <name type="scientific">Fusarium sarcochroum</name>
    <dbReference type="NCBI Taxonomy" id="1208366"/>
    <lineage>
        <taxon>Eukaryota</taxon>
        <taxon>Fungi</taxon>
        <taxon>Dikarya</taxon>
        <taxon>Ascomycota</taxon>
        <taxon>Pezizomycotina</taxon>
        <taxon>Sordariomycetes</taxon>
        <taxon>Hypocreomycetidae</taxon>
        <taxon>Hypocreales</taxon>
        <taxon>Nectriaceae</taxon>
        <taxon>Fusarium</taxon>
        <taxon>Fusarium lateritium species complex</taxon>
    </lineage>
</organism>
<dbReference type="SUPFAM" id="SSF56112">
    <property type="entry name" value="Protein kinase-like (PK-like)"/>
    <property type="match status" value="1"/>
</dbReference>
<evidence type="ECO:0000313" key="2">
    <source>
        <dbReference type="Proteomes" id="UP000622797"/>
    </source>
</evidence>
<reference evidence="1" key="2">
    <citation type="submission" date="2020-05" db="EMBL/GenBank/DDBJ databases">
        <authorList>
            <person name="Kim H.-S."/>
            <person name="Proctor R.H."/>
            <person name="Brown D.W."/>
        </authorList>
    </citation>
    <scope>NUCLEOTIDE SEQUENCE</scope>
    <source>
        <strain evidence="1">NRRL 20472</strain>
    </source>
</reference>
<dbReference type="InterPro" id="IPR011009">
    <property type="entry name" value="Kinase-like_dom_sf"/>
</dbReference>
<keyword evidence="2" id="KW-1185">Reference proteome</keyword>
<dbReference type="AlphaFoldDB" id="A0A8H4U7I8"/>
<sequence>MQPPPPHWPPQPDNNPRLEIDDNSWMIGQVIISRHASKPSGPCWDDGKGAFFTISEAPNPKPPTRPISDDCPIKDWYAWEPSPYGRWEIGNAHLAINPDKGAPEHVTLEVLSKRSLSFQIPKVYYHAVHDELYYVVHSTLPGKTILDAWPETDDEALKLQWVDKIVDAYVELSAWRGETISGVNGHFLFEWWLGKDPFSYPDPYKPELLLQSTEEIGLDNSKLVFTHNHLSPLSFTVNEDGELLGIYLWHDAGFLPKDWIATKARFNTFLDASPRAQAWSRQDKNEWESCIHNALEKRGFREYFEKNGLWRVETMREWRESGRF</sequence>
<evidence type="ECO:0000313" key="1">
    <source>
        <dbReference type="EMBL" id="KAF4971316.1"/>
    </source>
</evidence>
<dbReference type="EMBL" id="JABEXW010000097">
    <property type="protein sequence ID" value="KAF4971316.1"/>
    <property type="molecule type" value="Genomic_DNA"/>
</dbReference>
<dbReference type="Proteomes" id="UP000622797">
    <property type="component" value="Unassembled WGS sequence"/>
</dbReference>
<gene>
    <name evidence="1" type="ORF">FSARC_1835</name>
</gene>
<comment type="caution">
    <text evidence="1">The sequence shown here is derived from an EMBL/GenBank/DDBJ whole genome shotgun (WGS) entry which is preliminary data.</text>
</comment>